<dbReference type="OrthoDB" id="330648at2"/>
<organism evidence="3 4">
    <name type="scientific">Leptospira ognonensis</name>
    <dbReference type="NCBI Taxonomy" id="2484945"/>
    <lineage>
        <taxon>Bacteria</taxon>
        <taxon>Pseudomonadati</taxon>
        <taxon>Spirochaetota</taxon>
        <taxon>Spirochaetia</taxon>
        <taxon>Leptospirales</taxon>
        <taxon>Leptospiraceae</taxon>
        <taxon>Leptospira</taxon>
    </lineage>
</organism>
<feature type="chain" id="PRO_5020628457" evidence="2">
    <location>
        <begin position="21"/>
        <end position="126"/>
    </location>
</feature>
<dbReference type="Proteomes" id="UP000297693">
    <property type="component" value="Unassembled WGS sequence"/>
</dbReference>
<dbReference type="AlphaFoldDB" id="A0A4R9JWH3"/>
<feature type="compositionally biased region" description="Basic and acidic residues" evidence="1">
    <location>
        <begin position="87"/>
        <end position="106"/>
    </location>
</feature>
<comment type="caution">
    <text evidence="3">The sequence shown here is derived from an EMBL/GenBank/DDBJ whole genome shotgun (WGS) entry which is preliminary data.</text>
</comment>
<proteinExistence type="predicted"/>
<evidence type="ECO:0000256" key="2">
    <source>
        <dbReference type="SAM" id="SignalP"/>
    </source>
</evidence>
<evidence type="ECO:0000313" key="4">
    <source>
        <dbReference type="Proteomes" id="UP000297693"/>
    </source>
</evidence>
<evidence type="ECO:0000313" key="3">
    <source>
        <dbReference type="EMBL" id="TGL57364.1"/>
    </source>
</evidence>
<keyword evidence="4" id="KW-1185">Reference proteome</keyword>
<evidence type="ECO:0000256" key="1">
    <source>
        <dbReference type="SAM" id="MobiDB-lite"/>
    </source>
</evidence>
<name>A0A4R9JWH3_9LEPT</name>
<protein>
    <submittedName>
        <fullName evidence="3">Uncharacterized protein</fullName>
    </submittedName>
</protein>
<sequence length="126" mass="14424">MKKANYLLLLILMSVGSLQADKVTVIKTNEIFDNVKTTPNGRLETIIESKNGTKQMLKTKDISIVTSPVVWEETQAEKPSIWKRMFSKSEPETNKENPNEEPKSFFDRRFPEMAIGTMALLFFLLP</sequence>
<gene>
    <name evidence="3" type="ORF">EHQ58_13800</name>
</gene>
<feature type="signal peptide" evidence="2">
    <location>
        <begin position="1"/>
        <end position="20"/>
    </location>
</feature>
<reference evidence="3" key="1">
    <citation type="journal article" date="2019" name="PLoS Negl. Trop. Dis.">
        <title>Revisiting the worldwide diversity of Leptospira species in the environment.</title>
        <authorList>
            <person name="Vincent A.T."/>
            <person name="Schiettekatte O."/>
            <person name="Bourhy P."/>
            <person name="Veyrier F.J."/>
            <person name="Picardeau M."/>
        </authorList>
    </citation>
    <scope>NUCLEOTIDE SEQUENCE [LARGE SCALE GENOMIC DNA]</scope>
    <source>
        <strain evidence="3">201702476</strain>
    </source>
</reference>
<dbReference type="EMBL" id="RQGD01000035">
    <property type="protein sequence ID" value="TGL57364.1"/>
    <property type="molecule type" value="Genomic_DNA"/>
</dbReference>
<accession>A0A4R9JWH3</accession>
<dbReference type="RefSeq" id="WP_135624486.1">
    <property type="nucleotide sequence ID" value="NZ_RQGD01000035.1"/>
</dbReference>
<keyword evidence="2" id="KW-0732">Signal</keyword>
<feature type="region of interest" description="Disordered" evidence="1">
    <location>
        <begin position="83"/>
        <end position="106"/>
    </location>
</feature>
<dbReference type="NCBIfam" id="NF047525">
    <property type="entry name" value="LIMLP_04285_fam"/>
    <property type="match status" value="1"/>
</dbReference>